<dbReference type="InterPro" id="IPR014031">
    <property type="entry name" value="Ketoacyl_synth_C"/>
</dbReference>
<dbReference type="InterPro" id="IPR016039">
    <property type="entry name" value="Thiolase-like"/>
</dbReference>
<evidence type="ECO:0000256" key="6">
    <source>
        <dbReference type="ARBA" id="ARBA00023268"/>
    </source>
</evidence>
<dbReference type="InterPro" id="IPR032821">
    <property type="entry name" value="PKS_assoc"/>
</dbReference>
<dbReference type="InterPro" id="IPR050091">
    <property type="entry name" value="PKS_NRPS_Biosynth_Enz"/>
</dbReference>
<dbReference type="InterPro" id="IPR049551">
    <property type="entry name" value="PKS_DH_C"/>
</dbReference>
<keyword evidence="1" id="KW-0596">Phosphopantetheine</keyword>
<dbReference type="CDD" id="cd05195">
    <property type="entry name" value="enoyl_red"/>
    <property type="match status" value="1"/>
</dbReference>
<evidence type="ECO:0000313" key="12">
    <source>
        <dbReference type="Proteomes" id="UP000037505"/>
    </source>
</evidence>
<dbReference type="InterPro" id="IPR057326">
    <property type="entry name" value="KR_dom"/>
</dbReference>
<evidence type="ECO:0000313" key="11">
    <source>
        <dbReference type="EMBL" id="KNG90940.1"/>
    </source>
</evidence>
<dbReference type="InterPro" id="IPR014030">
    <property type="entry name" value="Ketoacyl_synth_N"/>
</dbReference>
<dbReference type="Pfam" id="PF21089">
    <property type="entry name" value="PKS_DH_N"/>
    <property type="match status" value="1"/>
</dbReference>
<dbReference type="Pfam" id="PF08240">
    <property type="entry name" value="ADH_N"/>
    <property type="match status" value="1"/>
</dbReference>
<protein>
    <recommendedName>
        <fullName evidence="13">Polyketide synthase</fullName>
    </recommendedName>
</protein>
<dbReference type="InterPro" id="IPR013154">
    <property type="entry name" value="ADH-like_N"/>
</dbReference>
<keyword evidence="5" id="KW-0560">Oxidoreductase</keyword>
<dbReference type="Pfam" id="PF00698">
    <property type="entry name" value="Acyl_transf_1"/>
    <property type="match status" value="1"/>
</dbReference>
<dbReference type="InterPro" id="IPR042104">
    <property type="entry name" value="PKS_dehydratase_sf"/>
</dbReference>
<evidence type="ECO:0000256" key="8">
    <source>
        <dbReference type="PROSITE-ProRule" id="PRU01363"/>
    </source>
</evidence>
<dbReference type="Pfam" id="PF00107">
    <property type="entry name" value="ADH_zinc_N"/>
    <property type="match status" value="1"/>
</dbReference>
<dbReference type="InterPro" id="IPR013149">
    <property type="entry name" value="ADH-like_C"/>
</dbReference>
<gene>
    <name evidence="11" type="ORF">ANOM_000664</name>
</gene>
<dbReference type="InterPro" id="IPR029063">
    <property type="entry name" value="SAM-dependent_MTases_sf"/>
</dbReference>
<dbReference type="Pfam" id="PF14765">
    <property type="entry name" value="PS-DH"/>
    <property type="match status" value="1"/>
</dbReference>
<dbReference type="Gene3D" id="1.10.1200.10">
    <property type="entry name" value="ACP-like"/>
    <property type="match status" value="1"/>
</dbReference>
<dbReference type="SUPFAM" id="SSF50129">
    <property type="entry name" value="GroES-like"/>
    <property type="match status" value="1"/>
</dbReference>
<dbReference type="Pfam" id="PF08659">
    <property type="entry name" value="KR"/>
    <property type="match status" value="1"/>
</dbReference>
<dbReference type="Gene3D" id="3.40.47.10">
    <property type="match status" value="1"/>
</dbReference>
<dbReference type="PANTHER" id="PTHR43775:SF29">
    <property type="entry name" value="ASPERFURANONE POLYKETIDE SYNTHASE AFOG-RELATED"/>
    <property type="match status" value="1"/>
</dbReference>
<dbReference type="InterPro" id="IPR020843">
    <property type="entry name" value="ER"/>
</dbReference>
<dbReference type="Pfam" id="PF00550">
    <property type="entry name" value="PP-binding"/>
    <property type="match status" value="1"/>
</dbReference>
<dbReference type="Pfam" id="PF02801">
    <property type="entry name" value="Ketoacyl-synt_C"/>
    <property type="match status" value="1"/>
</dbReference>
<dbReference type="Gene3D" id="3.10.129.110">
    <property type="entry name" value="Polyketide synthase dehydratase"/>
    <property type="match status" value="1"/>
</dbReference>
<dbReference type="PANTHER" id="PTHR43775">
    <property type="entry name" value="FATTY ACID SYNTHASE"/>
    <property type="match status" value="1"/>
</dbReference>
<dbReference type="InterPro" id="IPR020806">
    <property type="entry name" value="PKS_PP-bd"/>
</dbReference>
<feature type="region of interest" description="N-terminal hotdog fold" evidence="8">
    <location>
        <begin position="959"/>
        <end position="1094"/>
    </location>
</feature>
<dbReference type="GO" id="GO:0031177">
    <property type="term" value="F:phosphopantetheine binding"/>
    <property type="evidence" value="ECO:0007669"/>
    <property type="project" value="InterPro"/>
</dbReference>
<dbReference type="SUPFAM" id="SSF52151">
    <property type="entry name" value="FabD/lysophospholipase-like"/>
    <property type="match status" value="1"/>
</dbReference>
<dbReference type="Gene3D" id="3.40.50.720">
    <property type="entry name" value="NAD(P)-binding Rossmann-like Domain"/>
    <property type="match status" value="2"/>
</dbReference>
<dbReference type="InterPro" id="IPR020841">
    <property type="entry name" value="PKS_Beta-ketoAc_synthase_dom"/>
</dbReference>
<proteinExistence type="predicted"/>
<dbReference type="EMBL" id="JNOM01000007">
    <property type="protein sequence ID" value="KNG90940.1"/>
    <property type="molecule type" value="Genomic_DNA"/>
</dbReference>
<evidence type="ECO:0000256" key="3">
    <source>
        <dbReference type="ARBA" id="ARBA00022679"/>
    </source>
</evidence>
<dbReference type="SMART" id="SM00823">
    <property type="entry name" value="PKS_PP"/>
    <property type="match status" value="1"/>
</dbReference>
<dbReference type="InterPro" id="IPR013217">
    <property type="entry name" value="Methyltransf_12"/>
</dbReference>
<reference evidence="11 12" key="1">
    <citation type="submission" date="2014-06" db="EMBL/GenBank/DDBJ databases">
        <title>The Genome of the Aflatoxigenic Filamentous Fungus Aspergillus nomius.</title>
        <authorList>
            <person name="Moore M.G."/>
            <person name="Shannon B.M."/>
            <person name="Brian M.M."/>
        </authorList>
    </citation>
    <scope>NUCLEOTIDE SEQUENCE [LARGE SCALE GENOMIC DNA]</scope>
    <source>
        <strain evidence="11 12">NRRL 13137</strain>
    </source>
</reference>
<dbReference type="InterPro" id="IPR014043">
    <property type="entry name" value="Acyl_transferase_dom"/>
</dbReference>
<dbReference type="Pfam" id="PF16197">
    <property type="entry name" value="KAsynt_C_assoc"/>
    <property type="match status" value="1"/>
</dbReference>
<feature type="active site" description="Proton acceptor; for dehydratase activity" evidence="8">
    <location>
        <position position="991"/>
    </location>
</feature>
<dbReference type="SUPFAM" id="SSF47336">
    <property type="entry name" value="ACP-like"/>
    <property type="match status" value="1"/>
</dbReference>
<dbReference type="PROSITE" id="PS00606">
    <property type="entry name" value="KS3_1"/>
    <property type="match status" value="1"/>
</dbReference>
<keyword evidence="4" id="KW-0521">NADP</keyword>
<evidence type="ECO:0000256" key="1">
    <source>
        <dbReference type="ARBA" id="ARBA00022450"/>
    </source>
</evidence>
<evidence type="ECO:0000256" key="5">
    <source>
        <dbReference type="ARBA" id="ARBA00023002"/>
    </source>
</evidence>
<dbReference type="OrthoDB" id="329835at2759"/>
<dbReference type="InterPro" id="IPR009081">
    <property type="entry name" value="PP-bd_ACP"/>
</dbReference>
<dbReference type="SMART" id="SM00822">
    <property type="entry name" value="PKS_KR"/>
    <property type="match status" value="1"/>
</dbReference>
<dbReference type="SUPFAM" id="SSF53335">
    <property type="entry name" value="S-adenosyl-L-methionine-dependent methyltransferases"/>
    <property type="match status" value="1"/>
</dbReference>
<dbReference type="CDD" id="cd00833">
    <property type="entry name" value="PKS"/>
    <property type="match status" value="1"/>
</dbReference>
<dbReference type="InterPro" id="IPR011032">
    <property type="entry name" value="GroES-like_sf"/>
</dbReference>
<name>A0A0L1JGQ0_ASPN3</name>
<dbReference type="GO" id="GO:1901336">
    <property type="term" value="P:lactone biosynthetic process"/>
    <property type="evidence" value="ECO:0007669"/>
    <property type="project" value="UniProtKB-ARBA"/>
</dbReference>
<dbReference type="SUPFAM" id="SSF55048">
    <property type="entry name" value="Probable ACP-binding domain of malonyl-CoA ACP transacylase"/>
    <property type="match status" value="1"/>
</dbReference>
<keyword evidence="7" id="KW-0012">Acyltransferase</keyword>
<dbReference type="Pfam" id="PF00109">
    <property type="entry name" value="ketoacyl-synt"/>
    <property type="match status" value="1"/>
</dbReference>
<feature type="region of interest" description="C-terminal hotdog fold" evidence="8">
    <location>
        <begin position="1122"/>
        <end position="1279"/>
    </location>
</feature>
<accession>A0A0L1JGQ0</accession>
<evidence type="ECO:0008006" key="13">
    <source>
        <dbReference type="Google" id="ProtNLM"/>
    </source>
</evidence>
<keyword evidence="2" id="KW-0597">Phosphoprotein</keyword>
<dbReference type="PROSITE" id="PS52004">
    <property type="entry name" value="KS3_2"/>
    <property type="match status" value="1"/>
</dbReference>
<dbReference type="Gene3D" id="3.40.366.10">
    <property type="entry name" value="Malonyl-Coenzyme A Acyl Carrier Protein, domain 2"/>
    <property type="match status" value="1"/>
</dbReference>
<dbReference type="Gene3D" id="3.30.70.3290">
    <property type="match status" value="1"/>
</dbReference>
<dbReference type="SUPFAM" id="SSF53901">
    <property type="entry name" value="Thiolase-like"/>
    <property type="match status" value="1"/>
</dbReference>
<evidence type="ECO:0000259" key="10">
    <source>
        <dbReference type="PROSITE" id="PS52019"/>
    </source>
</evidence>
<evidence type="ECO:0000259" key="9">
    <source>
        <dbReference type="PROSITE" id="PS52004"/>
    </source>
</evidence>
<evidence type="ECO:0000256" key="7">
    <source>
        <dbReference type="ARBA" id="ARBA00023315"/>
    </source>
</evidence>
<comment type="caution">
    <text evidence="11">The sequence shown here is derived from an EMBL/GenBank/DDBJ whole genome shotgun (WGS) entry which is preliminary data.</text>
</comment>
<dbReference type="InterPro" id="IPR036291">
    <property type="entry name" value="NAD(P)-bd_dom_sf"/>
</dbReference>
<feature type="domain" description="Ketosynthase family 3 (KS3)" evidence="9">
    <location>
        <begin position="6"/>
        <end position="430"/>
    </location>
</feature>
<dbReference type="FunFam" id="3.40.50.720:FF:000209">
    <property type="entry name" value="Polyketide synthase Pks12"/>
    <property type="match status" value="1"/>
</dbReference>
<dbReference type="SMART" id="SM00825">
    <property type="entry name" value="PKS_KS"/>
    <property type="match status" value="1"/>
</dbReference>
<keyword evidence="6" id="KW-0511">Multifunctional enzyme</keyword>
<dbReference type="GO" id="GO:0016491">
    <property type="term" value="F:oxidoreductase activity"/>
    <property type="evidence" value="ECO:0007669"/>
    <property type="project" value="UniProtKB-KW"/>
</dbReference>
<dbReference type="InterPro" id="IPR016036">
    <property type="entry name" value="Malonyl_transacylase_ACP-bd"/>
</dbReference>
<dbReference type="SMART" id="SM00826">
    <property type="entry name" value="PKS_DH"/>
    <property type="match status" value="1"/>
</dbReference>
<dbReference type="Pfam" id="PF08242">
    <property type="entry name" value="Methyltransf_12"/>
    <property type="match status" value="1"/>
</dbReference>
<dbReference type="SMART" id="SM00827">
    <property type="entry name" value="PKS_AT"/>
    <property type="match status" value="1"/>
</dbReference>
<feature type="active site" description="Proton donor; for dehydratase activity" evidence="8">
    <location>
        <position position="1190"/>
    </location>
</feature>
<dbReference type="InterPro" id="IPR049900">
    <property type="entry name" value="PKS_mFAS_DH"/>
</dbReference>
<dbReference type="InterPro" id="IPR036736">
    <property type="entry name" value="ACP-like_sf"/>
</dbReference>
<keyword evidence="12" id="KW-1185">Reference proteome</keyword>
<dbReference type="InterPro" id="IPR020807">
    <property type="entry name" value="PKS_DH"/>
</dbReference>
<evidence type="ECO:0000256" key="2">
    <source>
        <dbReference type="ARBA" id="ARBA00022553"/>
    </source>
</evidence>
<dbReference type="InterPro" id="IPR049552">
    <property type="entry name" value="PKS_DH_N"/>
</dbReference>
<dbReference type="Gene3D" id="3.90.180.10">
    <property type="entry name" value="Medium-chain alcohol dehydrogenases, catalytic domain"/>
    <property type="match status" value="1"/>
</dbReference>
<dbReference type="SUPFAM" id="SSF51735">
    <property type="entry name" value="NAD(P)-binding Rossmann-fold domains"/>
    <property type="match status" value="2"/>
</dbReference>
<dbReference type="InterPro" id="IPR016035">
    <property type="entry name" value="Acyl_Trfase/lysoPLipase"/>
</dbReference>
<dbReference type="CDD" id="cd02440">
    <property type="entry name" value="AdoMet_MTases"/>
    <property type="match status" value="1"/>
</dbReference>
<dbReference type="RefSeq" id="XP_015411863.1">
    <property type="nucleotide sequence ID" value="XM_015545922.1"/>
</dbReference>
<sequence length="2576" mass="282907">MSDSGPKPLAIVGFAAKFSQEATNVENFWEFLLKARQSMTPFPKDRLNLDGYYHPDPERAGTIHAKGAHFLAEDPNAFDAAFFNVNKTEVASLDPQQRLVMENVYHALENAGVPMDKAVSSNTSVFVSGFNNDHRDRLNTDPDIALKHRPTGSESSMISGRVSWFYDFRGPSLTVDTACSSSMVAFHLANQSVLTGDSDMAIVSGVNVFGALSHIQGMSYSGFLSPDGKCFTFDHRANGYSRGEGVGTVIVKSLDKALADGDTIRAVIRATALNHDGRTPGLTYPSGDAQERLIRDIYASARLDPAETLYVESHGTGTTAGDPIEVRSIARAFGSVDRAQPIYVGAVKPNIGHVEGGSGISGIIKAILILESGVIPPNVNFEKVNPHIHMDEWKVRFPMEVMPWPASGPRRVSVNCFGLSGTNAHCILDDAYHFLQSRALIGNHNTRPATPTTEEVTRLVNSRVGAETSDVQQEDANTSDSETPKLLLFSGFDQEAPKRISTELLPYIKRHVHSPSLDQTQTLLDVAFTLSERRSHFRWNSYLLAGSLKELQAQLESDTSLPLAISAQKPPKIGFIFTGQGAQYPGMGQQLLQFSVFRESLDAATAYLKSSLGCEWSIIDEILKDKADSRMHEAIISQGCCTAIQVALVDLLHSWNIHPVSVIGHSSGEITAAYCAGKISREAAWHIAYERGRLTSHIPRKTKGAMLAVGLDGVTLQAYLEQIRNKMSGDLVVACFNSPKNHTVSGDEALITALQSALEEKGIFARRLKTPNAYHSPHMLDIADDYANAMREAPQGYYLSQNATVRMFSTSTGGEVIDDRIQGEYWVNNLISAVKFTTALQSMCLAHDGSAPDEVLELGPHCALQSAVKETLMGHESIAYRATLSRNDNTVKTMLHTIGALAVRGVQVNLCKVNTGREPVQRSPKLLVDFPPYPFKHEEKSLYESRLTRAIRFRPFPRHDLLGAPSPDSSPLRWSWKHYLRVTEMPWLRDHVVAENIVFPGAGYIVMAIEATRQIMNGAPLDGFHVRDVALKSMLIVPDDKDGVETLFSLSPMDESNVSTSSIWNKFTVSSYDFENDEWTENCSGYVSAELKGSPSPVTRGREDTYQLETWDLAQKQADLCRRPMDFARVCDNLDSVGIKFGPLFRNMSDVKIGGQGAGVMTGKVNIPDVAAAMPKGYTHPHLIHPATLDAALQAGIAAICDYSGNGLLRRGNVPVFIKDLWISASMPAQGSLQCCGNASLLAHDMYTFDGRVWDLDGKNGLITLGGVRLTPFQSKTDNSNEKQLCHAIKWGADANFASNLLLSQPIPDRSVYESQKLWFSELQLAATLLGADALTELKTDKLPEATPNHLLKFHELIKRMVADVASGSMPHVTFEQWQKYSNDRILKRELYDRVAGRDLNGAVLVRMGSCIASFLQEESDPLYVMFGQDDLMARYYDSDMEMGPIPEQFEQLMSCMRFTFSNLRVLEVGAGTGGFTARVLKSLHPVNADGEIEGNCIASYDFTDVSPSFFEKAKDRLAGWSRILNYKKLDLGVDPISQGFTAASYDMIVASNVLHATANIQQTLKNMHHLLRPGGKLLFLEGVRQETVYSNISFSALPGWWLGQEQEREWCPYVSKEQWHTYLCGSGFSGVDVSISSSHYPEFNKLGIMLSTAVQPPLLANSCTVMIICTESESGSVGALLQEYFNKKLGIPTCAMLHPSQLIDTDLNGAVCISLLELYSPILGDLDENSFTQVQHILSTCPRMIWVTGAEDPRNSMATGLIRTLRWERDSQDLNLVTVAVDAQVSPTDEILRAISDIFQYQFVNVGGRTERVNAEYKLVDGQIQTNRIVDNVDATEAIYSQFSEPEPVPSQWQGMARPIKLQIGQPGSLDSLHWVADDDMSRPLNPSDIEVEIRAVGVNFRDLLTVMGELPQTTIGGEAAGVITRVGSSVGKFSVGDRVAYFGDPRYVGAFRTLGRADESLAMRIPDEFDFEQAASMPVIYTTVIYSLKNVARLEEGESVLIHAGAGGVGQAAIQYAQFAGAEVFATVSTVEKKELLMKEYSIPEDHIFSSRDMAFAAGIKKLAPGGVNVILNSLSGEALRQSWDCIAPFGRFIEIGKRDIQTGGKLDMEPFLKNAVFASVDLLTVAKHRPQVFVKLYDELVKLWSEGKIRQPQPVTKYTYSNIQAGLRSLQLGQSVGKIVCVPSDEQIPVLPEPESPFELDSNGSYILAGGLGGIGRSIAYWMASKGGKHLIFLSRSHGLSSAAEEMISTLESMGCQPHVFCCDIADEQKLGAVVKDIQANYPPIRGCINCSVSWADSAFENMTYTEWGTSIKSKVNGSWNLHSLLPSKGLQFFVMLSSVGGVVGNRSQANYNAGNTFQDALARHRISRGLPGASIDLGAVVSVGFMAENKEYVRHTMKIANHHREDQMLAIIDYLLDPRRVLTETTCQLVCGLSTQSDYEKRGIPAPRHLQYPMFMHLQDTISTEEVQGSKTDQYHVQALLAAARTEIEAADIVLNGIRKRLSTILSVSEGDIDPSRSIRENGVDSLIEMEFRTWVSKDLGTTLATGDMSAKSIAELSVKIAGSSAFTHYKG</sequence>
<dbReference type="InterPro" id="IPR013968">
    <property type="entry name" value="PKS_KR"/>
</dbReference>
<dbReference type="GO" id="GO:0004312">
    <property type="term" value="F:fatty acid synthase activity"/>
    <property type="evidence" value="ECO:0007669"/>
    <property type="project" value="TreeGrafter"/>
</dbReference>
<dbReference type="GO" id="GO:0006633">
    <property type="term" value="P:fatty acid biosynthetic process"/>
    <property type="evidence" value="ECO:0007669"/>
    <property type="project" value="InterPro"/>
</dbReference>
<dbReference type="GeneID" id="26802468"/>
<dbReference type="InterPro" id="IPR018201">
    <property type="entry name" value="Ketoacyl_synth_AS"/>
</dbReference>
<dbReference type="InterPro" id="IPR001227">
    <property type="entry name" value="Ac_transferase_dom_sf"/>
</dbReference>
<keyword evidence="3" id="KW-0808">Transferase</keyword>
<dbReference type="PROSITE" id="PS52019">
    <property type="entry name" value="PKS_MFAS_DH"/>
    <property type="match status" value="1"/>
</dbReference>
<dbReference type="STRING" id="1509407.A0A0L1JGQ0"/>
<dbReference type="SMART" id="SM00829">
    <property type="entry name" value="PKS_ER"/>
    <property type="match status" value="1"/>
</dbReference>
<dbReference type="GO" id="GO:0004315">
    <property type="term" value="F:3-oxoacyl-[acyl-carrier-protein] synthase activity"/>
    <property type="evidence" value="ECO:0007669"/>
    <property type="project" value="InterPro"/>
</dbReference>
<dbReference type="Proteomes" id="UP000037505">
    <property type="component" value="Unassembled WGS sequence"/>
</dbReference>
<organism evidence="11 12">
    <name type="scientific">Aspergillus nomiae NRRL (strain ATCC 15546 / NRRL 13137 / CBS 260.88 / M93)</name>
    <dbReference type="NCBI Taxonomy" id="1509407"/>
    <lineage>
        <taxon>Eukaryota</taxon>
        <taxon>Fungi</taxon>
        <taxon>Dikarya</taxon>
        <taxon>Ascomycota</taxon>
        <taxon>Pezizomycotina</taxon>
        <taxon>Eurotiomycetes</taxon>
        <taxon>Eurotiomycetidae</taxon>
        <taxon>Eurotiales</taxon>
        <taxon>Aspergillaceae</taxon>
        <taxon>Aspergillus</taxon>
        <taxon>Aspergillus subgen. Circumdati</taxon>
    </lineage>
</organism>
<dbReference type="Gene3D" id="3.40.50.150">
    <property type="entry name" value="Vaccinia Virus protein VP39"/>
    <property type="match status" value="1"/>
</dbReference>
<dbReference type="GO" id="GO:0044550">
    <property type="term" value="P:secondary metabolite biosynthetic process"/>
    <property type="evidence" value="ECO:0007669"/>
    <property type="project" value="UniProtKB-ARBA"/>
</dbReference>
<evidence type="ECO:0000256" key="4">
    <source>
        <dbReference type="ARBA" id="ARBA00022857"/>
    </source>
</evidence>
<feature type="domain" description="PKS/mFAS DH" evidence="10">
    <location>
        <begin position="959"/>
        <end position="1279"/>
    </location>
</feature>